<proteinExistence type="predicted"/>
<name>A0A8C9RCW1_SCLFO</name>
<organism evidence="2 3">
    <name type="scientific">Scleropages formosus</name>
    <name type="common">Asian bonytongue</name>
    <name type="synonym">Osteoglossum formosum</name>
    <dbReference type="NCBI Taxonomy" id="113540"/>
    <lineage>
        <taxon>Eukaryota</taxon>
        <taxon>Metazoa</taxon>
        <taxon>Chordata</taxon>
        <taxon>Craniata</taxon>
        <taxon>Vertebrata</taxon>
        <taxon>Euteleostomi</taxon>
        <taxon>Actinopterygii</taxon>
        <taxon>Neopterygii</taxon>
        <taxon>Teleostei</taxon>
        <taxon>Osteoglossocephala</taxon>
        <taxon>Osteoglossomorpha</taxon>
        <taxon>Osteoglossiformes</taxon>
        <taxon>Osteoglossidae</taxon>
        <taxon>Scleropages</taxon>
    </lineage>
</organism>
<reference evidence="2" key="2">
    <citation type="submission" date="2025-08" db="UniProtKB">
        <authorList>
            <consortium name="Ensembl"/>
        </authorList>
    </citation>
    <scope>IDENTIFICATION</scope>
</reference>
<sequence length="274" mass="30833">MKAIILAAGYGTRLRRDIENDPTGRFSHLSGIPKPLLPVGPTALISHWVRALGATQYVDTVLVVTNSHYLEAFEKWAAQFPNVKVLSDGTTSNEERLGAIACLQLVIKHFKIEDHVIVIGGDTLFKEDFSLATVITEFSDLQAKCNESNLVLSYECKDDETSKYGILEVDADLRVRCMKEKPLPSQTNSRRACPCFYLLSESTIPLLDKFLEEKKAAPIEERDAPGNFLSWLILRKPVYIHQVSGRFDVGNLAAYIECDNFFKENFLQLKSYLV</sequence>
<evidence type="ECO:0000313" key="3">
    <source>
        <dbReference type="Proteomes" id="UP000694397"/>
    </source>
</evidence>
<dbReference type="PANTHER" id="PTHR42883:SF2">
    <property type="entry name" value="THYMIDYLYLTRANSFERASE"/>
    <property type="match status" value="1"/>
</dbReference>
<evidence type="ECO:0000259" key="1">
    <source>
        <dbReference type="Pfam" id="PF00483"/>
    </source>
</evidence>
<dbReference type="SUPFAM" id="SSF53448">
    <property type="entry name" value="Nucleotide-diphospho-sugar transferases"/>
    <property type="match status" value="1"/>
</dbReference>
<evidence type="ECO:0000313" key="2">
    <source>
        <dbReference type="Ensembl" id="ENSSFOP00015011911.1"/>
    </source>
</evidence>
<feature type="domain" description="Nucleotidyl transferase" evidence="1">
    <location>
        <begin position="2"/>
        <end position="262"/>
    </location>
</feature>
<dbReference type="KEGG" id="sfm:108924215"/>
<dbReference type="Pfam" id="PF00483">
    <property type="entry name" value="NTP_transferase"/>
    <property type="match status" value="1"/>
</dbReference>
<dbReference type="AlphaFoldDB" id="A0A8C9RCW1"/>
<dbReference type="InterPro" id="IPR005835">
    <property type="entry name" value="NTP_transferase_dom"/>
</dbReference>
<reference evidence="2" key="3">
    <citation type="submission" date="2025-09" db="UniProtKB">
        <authorList>
            <consortium name="Ensembl"/>
        </authorList>
    </citation>
    <scope>IDENTIFICATION</scope>
</reference>
<keyword evidence="3" id="KW-1185">Reference proteome</keyword>
<dbReference type="OrthoDB" id="6339427at2759"/>
<dbReference type="GeneTree" id="ENSGT00390000007295"/>
<reference evidence="2 3" key="1">
    <citation type="submission" date="2019-04" db="EMBL/GenBank/DDBJ databases">
        <authorList>
            <consortium name="Wellcome Sanger Institute Data Sharing"/>
        </authorList>
    </citation>
    <scope>NUCLEOTIDE SEQUENCE [LARGE SCALE GENOMIC DNA]</scope>
</reference>
<dbReference type="Gene3D" id="3.90.550.10">
    <property type="entry name" value="Spore Coat Polysaccharide Biosynthesis Protein SpsA, Chain A"/>
    <property type="match status" value="1"/>
</dbReference>
<dbReference type="Proteomes" id="UP000694397">
    <property type="component" value="Chromosome 21"/>
</dbReference>
<dbReference type="Ensembl" id="ENSSFOT00015012064.2">
    <property type="protein sequence ID" value="ENSSFOP00015011911.1"/>
    <property type="gene ID" value="ENSSFOG00015007671.2"/>
</dbReference>
<gene>
    <name evidence="2" type="primary">zgc:136439</name>
</gene>
<dbReference type="InterPro" id="IPR029044">
    <property type="entry name" value="Nucleotide-diphossugar_trans"/>
</dbReference>
<accession>A0A8C9RCW1</accession>
<protein>
    <submittedName>
        <fullName evidence="2">Zgc:136439</fullName>
    </submittedName>
</protein>
<dbReference type="PANTHER" id="PTHR42883">
    <property type="entry name" value="GLUCOSE-1-PHOSPHATE THYMIDYLTRANSFERASE"/>
    <property type="match status" value="1"/>
</dbReference>
<dbReference type="GeneID" id="108924215"/>